<comment type="similarity">
    <text evidence="5">Belongs to the class VI-like SAM-binding methyltransferase superfamily. Isoprenylcysteine carboxyl methyltransferase family.</text>
</comment>
<evidence type="ECO:0000256" key="5">
    <source>
        <dbReference type="RuleBase" id="RU362022"/>
    </source>
</evidence>
<accession>A0A409X1P1</accession>
<sequence>MSTARIPFSLSVIWAIHVTMTAPQPPPRVEERTGPVGWEVSIMPLCLKMCCWTAGIAEIMVIIANAYPVDAWSTYVTTFLVNSQSEPSNIRLTWGFILGSWMSSLLFANCSFQKACFCLAGFGEALLTFASIYPSSPWSKSIAAFLIDSHPVSLNIRLTWSFIAAWIFAIAGAIIRRRCYQVMGEMFTFELSLRNHHKLVTWGPYAVVRHPSYTGVAMALIGGSICYSTPGSWTFENSHSPWARFILILCWVVTTVAGIFVVRRANTEDKMLQKQFGTEWESWAKKVPCRLIPGVY</sequence>
<comment type="catalytic activity">
    <reaction evidence="5">
        <text>[protein]-C-terminal S-[(2E,6E)-farnesyl]-L-cysteine + S-adenosyl-L-methionine = [protein]-C-terminal S-[(2E,6E)-farnesyl]-L-cysteine methyl ester + S-adenosyl-L-homocysteine</text>
        <dbReference type="Rhea" id="RHEA:21672"/>
        <dbReference type="Rhea" id="RHEA-COMP:12125"/>
        <dbReference type="Rhea" id="RHEA-COMP:12126"/>
        <dbReference type="ChEBI" id="CHEBI:57856"/>
        <dbReference type="ChEBI" id="CHEBI:59789"/>
        <dbReference type="ChEBI" id="CHEBI:90510"/>
        <dbReference type="ChEBI" id="CHEBI:90511"/>
        <dbReference type="EC" id="2.1.1.100"/>
    </reaction>
</comment>
<feature type="chain" id="PRO_5019266867" description="Protein-S-isoprenylcysteine O-methyltransferase" evidence="6">
    <location>
        <begin position="24"/>
        <end position="296"/>
    </location>
</feature>
<keyword evidence="5" id="KW-0256">Endoplasmic reticulum</keyword>
<dbReference type="GO" id="GO:0005789">
    <property type="term" value="C:endoplasmic reticulum membrane"/>
    <property type="evidence" value="ECO:0007669"/>
    <property type="project" value="UniProtKB-SubCell"/>
</dbReference>
<evidence type="ECO:0000256" key="6">
    <source>
        <dbReference type="SAM" id="SignalP"/>
    </source>
</evidence>
<name>A0A409X1P1_PSICY</name>
<proteinExistence type="inferred from homology"/>
<evidence type="ECO:0000256" key="4">
    <source>
        <dbReference type="ARBA" id="ARBA00023136"/>
    </source>
</evidence>
<keyword evidence="5" id="KW-0949">S-adenosyl-L-methionine</keyword>
<dbReference type="GO" id="GO:0032259">
    <property type="term" value="P:methylation"/>
    <property type="evidence" value="ECO:0007669"/>
    <property type="project" value="UniProtKB-KW"/>
</dbReference>
<dbReference type="Gene3D" id="1.20.120.1630">
    <property type="match status" value="1"/>
</dbReference>
<dbReference type="Proteomes" id="UP000283269">
    <property type="component" value="Unassembled WGS sequence"/>
</dbReference>
<dbReference type="EMBL" id="NHYD01002842">
    <property type="protein sequence ID" value="PPQ84619.1"/>
    <property type="molecule type" value="Genomic_DNA"/>
</dbReference>
<feature type="signal peptide" evidence="6">
    <location>
        <begin position="1"/>
        <end position="23"/>
    </location>
</feature>
<dbReference type="PANTHER" id="PTHR12714">
    <property type="entry name" value="PROTEIN-S ISOPRENYLCYSTEINE O-METHYLTRANSFERASE"/>
    <property type="match status" value="1"/>
</dbReference>
<feature type="transmembrane region" description="Helical" evidence="5">
    <location>
        <begin position="90"/>
        <end position="108"/>
    </location>
</feature>
<feature type="transmembrane region" description="Helical" evidence="5">
    <location>
        <begin position="212"/>
        <end position="230"/>
    </location>
</feature>
<organism evidence="7 8">
    <name type="scientific">Psilocybe cyanescens</name>
    <dbReference type="NCBI Taxonomy" id="93625"/>
    <lineage>
        <taxon>Eukaryota</taxon>
        <taxon>Fungi</taxon>
        <taxon>Dikarya</taxon>
        <taxon>Basidiomycota</taxon>
        <taxon>Agaricomycotina</taxon>
        <taxon>Agaricomycetes</taxon>
        <taxon>Agaricomycetidae</taxon>
        <taxon>Agaricales</taxon>
        <taxon>Agaricineae</taxon>
        <taxon>Strophariaceae</taxon>
        <taxon>Psilocybe</taxon>
    </lineage>
</organism>
<feature type="transmembrane region" description="Helical" evidence="5">
    <location>
        <begin position="242"/>
        <end position="262"/>
    </location>
</feature>
<protein>
    <recommendedName>
        <fullName evidence="5">Protein-S-isoprenylcysteine O-methyltransferase</fullName>
        <ecNumber evidence="5">2.1.1.100</ecNumber>
    </recommendedName>
</protein>
<dbReference type="OrthoDB" id="422086at2759"/>
<reference evidence="7 8" key="1">
    <citation type="journal article" date="2018" name="Evol. Lett.">
        <title>Horizontal gene cluster transfer increased hallucinogenic mushroom diversity.</title>
        <authorList>
            <person name="Reynolds H.T."/>
            <person name="Vijayakumar V."/>
            <person name="Gluck-Thaler E."/>
            <person name="Korotkin H.B."/>
            <person name="Matheny P.B."/>
            <person name="Slot J.C."/>
        </authorList>
    </citation>
    <scope>NUCLEOTIDE SEQUENCE [LARGE SCALE GENOMIC DNA]</scope>
    <source>
        <strain evidence="7 8">2631</strain>
    </source>
</reference>
<evidence type="ECO:0000313" key="7">
    <source>
        <dbReference type="EMBL" id="PPQ84619.1"/>
    </source>
</evidence>
<dbReference type="InterPro" id="IPR007269">
    <property type="entry name" value="ICMT_MeTrfase"/>
</dbReference>
<evidence type="ECO:0000256" key="1">
    <source>
        <dbReference type="ARBA" id="ARBA00004141"/>
    </source>
</evidence>
<keyword evidence="5" id="KW-0489">Methyltransferase</keyword>
<keyword evidence="5" id="KW-0808">Transferase</keyword>
<keyword evidence="3 5" id="KW-1133">Transmembrane helix</keyword>
<feature type="transmembrane region" description="Helical" evidence="5">
    <location>
        <begin position="154"/>
        <end position="175"/>
    </location>
</feature>
<keyword evidence="4 5" id="KW-0472">Membrane</keyword>
<dbReference type="Pfam" id="PF04140">
    <property type="entry name" value="ICMT"/>
    <property type="match status" value="1"/>
</dbReference>
<comment type="subcellular location">
    <subcellularLocation>
        <location evidence="5">Endoplasmic reticulum membrane</location>
        <topology evidence="5">Multi-pass membrane protein</topology>
    </subcellularLocation>
    <subcellularLocation>
        <location evidence="1">Membrane</location>
        <topology evidence="1">Multi-pass membrane protein</topology>
    </subcellularLocation>
</comment>
<dbReference type="GO" id="GO:0004671">
    <property type="term" value="F:protein C-terminal S-isoprenylcysteine carboxyl O-methyltransferase activity"/>
    <property type="evidence" value="ECO:0007669"/>
    <property type="project" value="UniProtKB-EC"/>
</dbReference>
<keyword evidence="2 5" id="KW-0812">Transmembrane</keyword>
<dbReference type="InParanoid" id="A0A409X1P1"/>
<gene>
    <name evidence="7" type="ORF">CVT25_015716</name>
</gene>
<dbReference type="STRING" id="93625.A0A409X1P1"/>
<comment type="caution">
    <text evidence="7">The sequence shown here is derived from an EMBL/GenBank/DDBJ whole genome shotgun (WGS) entry which is preliminary data.</text>
</comment>
<dbReference type="AlphaFoldDB" id="A0A409X1P1"/>
<evidence type="ECO:0000256" key="3">
    <source>
        <dbReference type="ARBA" id="ARBA00022989"/>
    </source>
</evidence>
<feature type="transmembrane region" description="Helical" evidence="5">
    <location>
        <begin position="115"/>
        <end position="134"/>
    </location>
</feature>
<evidence type="ECO:0000313" key="8">
    <source>
        <dbReference type="Proteomes" id="UP000283269"/>
    </source>
</evidence>
<dbReference type="EC" id="2.1.1.100" evidence="5"/>
<keyword evidence="6" id="KW-0732">Signal</keyword>
<dbReference type="PANTHER" id="PTHR12714:SF9">
    <property type="entry name" value="PROTEIN-S-ISOPRENYLCYSTEINE O-METHYLTRANSFERASE"/>
    <property type="match status" value="1"/>
</dbReference>
<evidence type="ECO:0000256" key="2">
    <source>
        <dbReference type="ARBA" id="ARBA00022692"/>
    </source>
</evidence>
<keyword evidence="8" id="KW-1185">Reference proteome</keyword>